<dbReference type="AlphaFoldDB" id="A0A9N8HRF1"/>
<dbReference type="Gene3D" id="3.40.50.2300">
    <property type="match status" value="2"/>
</dbReference>
<dbReference type="SUPFAM" id="SSF53822">
    <property type="entry name" value="Periplasmic binding protein-like I"/>
    <property type="match status" value="1"/>
</dbReference>
<dbReference type="EMBL" id="CAICTM010001388">
    <property type="protein sequence ID" value="CAB9523211.1"/>
    <property type="molecule type" value="Genomic_DNA"/>
</dbReference>
<keyword evidence="5 10" id="KW-0472">Membrane</keyword>
<feature type="transmembrane region" description="Helical" evidence="10">
    <location>
        <begin position="736"/>
        <end position="760"/>
    </location>
</feature>
<keyword evidence="2 10" id="KW-0812">Transmembrane</keyword>
<dbReference type="OrthoDB" id="53895at2759"/>
<feature type="transmembrane region" description="Helical" evidence="10">
    <location>
        <begin position="606"/>
        <end position="625"/>
    </location>
</feature>
<dbReference type="PANTHER" id="PTHR10519:SF20">
    <property type="entry name" value="G-PROTEIN COUPLED RECEPTOR 156-RELATED"/>
    <property type="match status" value="1"/>
</dbReference>
<name>A0A9N8HRF1_9STRA</name>
<proteinExistence type="predicted"/>
<dbReference type="PANTHER" id="PTHR10519">
    <property type="entry name" value="GABA-B RECEPTOR"/>
    <property type="match status" value="1"/>
</dbReference>
<evidence type="ECO:0000256" key="8">
    <source>
        <dbReference type="ARBA" id="ARBA00023224"/>
    </source>
</evidence>
<keyword evidence="4" id="KW-0297">G-protein coupled receptor</keyword>
<evidence type="ECO:0000256" key="10">
    <source>
        <dbReference type="SAM" id="Phobius"/>
    </source>
</evidence>
<dbReference type="Pfam" id="PF01094">
    <property type="entry name" value="ANF_receptor"/>
    <property type="match status" value="1"/>
</dbReference>
<dbReference type="GO" id="GO:0004965">
    <property type="term" value="F:G protein-coupled GABA receptor activity"/>
    <property type="evidence" value="ECO:0007669"/>
    <property type="project" value="InterPro"/>
</dbReference>
<feature type="transmembrane region" description="Helical" evidence="10">
    <location>
        <begin position="766"/>
        <end position="788"/>
    </location>
</feature>
<feature type="transmembrane region" description="Helical" evidence="10">
    <location>
        <begin position="704"/>
        <end position="724"/>
    </location>
</feature>
<comment type="caution">
    <text evidence="12">The sequence shown here is derived from an EMBL/GenBank/DDBJ whole genome shotgun (WGS) entry which is preliminary data.</text>
</comment>
<keyword evidence="3 10" id="KW-1133">Transmembrane helix</keyword>
<evidence type="ECO:0000256" key="1">
    <source>
        <dbReference type="ARBA" id="ARBA00004141"/>
    </source>
</evidence>
<dbReference type="InterPro" id="IPR017978">
    <property type="entry name" value="GPCR_3_C"/>
</dbReference>
<evidence type="ECO:0000256" key="6">
    <source>
        <dbReference type="ARBA" id="ARBA00023170"/>
    </source>
</evidence>
<feature type="compositionally biased region" description="Acidic residues" evidence="9">
    <location>
        <begin position="939"/>
        <end position="953"/>
    </location>
</feature>
<reference evidence="12" key="1">
    <citation type="submission" date="2020-06" db="EMBL/GenBank/DDBJ databases">
        <authorList>
            <consortium name="Plant Systems Biology data submission"/>
        </authorList>
    </citation>
    <scope>NUCLEOTIDE SEQUENCE</scope>
    <source>
        <strain evidence="12">D6</strain>
    </source>
</reference>
<keyword evidence="13" id="KW-1185">Reference proteome</keyword>
<gene>
    <name evidence="12" type="ORF">SEMRO_1390_G268610.1</name>
</gene>
<dbReference type="Proteomes" id="UP001153069">
    <property type="component" value="Unassembled WGS sequence"/>
</dbReference>
<dbReference type="InterPro" id="IPR001828">
    <property type="entry name" value="ANF_lig-bd_rcpt"/>
</dbReference>
<dbReference type="InterPro" id="IPR002455">
    <property type="entry name" value="GPCR3_GABA-B"/>
</dbReference>
<evidence type="ECO:0000256" key="3">
    <source>
        <dbReference type="ARBA" id="ARBA00022989"/>
    </source>
</evidence>
<dbReference type="InterPro" id="IPR028082">
    <property type="entry name" value="Peripla_BP_I"/>
</dbReference>
<feature type="domain" description="G-protein coupled receptors family 3 profile" evidence="11">
    <location>
        <begin position="601"/>
        <end position="803"/>
    </location>
</feature>
<dbReference type="PROSITE" id="PS50259">
    <property type="entry name" value="G_PROTEIN_RECEP_F3_4"/>
    <property type="match status" value="1"/>
</dbReference>
<dbReference type="PRINTS" id="PR00248">
    <property type="entry name" value="GPCRMGR"/>
</dbReference>
<dbReference type="PRINTS" id="PR01176">
    <property type="entry name" value="GABABRECEPTR"/>
</dbReference>
<dbReference type="Pfam" id="PF00003">
    <property type="entry name" value="7tm_3"/>
    <property type="match status" value="1"/>
</dbReference>
<feature type="transmembrane region" description="Helical" evidence="10">
    <location>
        <begin position="646"/>
        <end position="667"/>
    </location>
</feature>
<organism evidence="12 13">
    <name type="scientific">Seminavis robusta</name>
    <dbReference type="NCBI Taxonomy" id="568900"/>
    <lineage>
        <taxon>Eukaryota</taxon>
        <taxon>Sar</taxon>
        <taxon>Stramenopiles</taxon>
        <taxon>Ochrophyta</taxon>
        <taxon>Bacillariophyta</taxon>
        <taxon>Bacillariophyceae</taxon>
        <taxon>Bacillariophycidae</taxon>
        <taxon>Naviculales</taxon>
        <taxon>Naviculaceae</taxon>
        <taxon>Seminavis</taxon>
    </lineage>
</organism>
<evidence type="ECO:0000313" key="12">
    <source>
        <dbReference type="EMBL" id="CAB9523211.1"/>
    </source>
</evidence>
<keyword evidence="6 12" id="KW-0675">Receptor</keyword>
<keyword evidence="7" id="KW-0325">Glycoprotein</keyword>
<evidence type="ECO:0000256" key="4">
    <source>
        <dbReference type="ARBA" id="ARBA00023040"/>
    </source>
</evidence>
<protein>
    <submittedName>
        <fullName evidence="12">Metabotropic glutamate receptor-like protein E</fullName>
    </submittedName>
</protein>
<feature type="region of interest" description="Disordered" evidence="9">
    <location>
        <begin position="891"/>
        <end position="966"/>
    </location>
</feature>
<evidence type="ECO:0000256" key="7">
    <source>
        <dbReference type="ARBA" id="ARBA00023180"/>
    </source>
</evidence>
<keyword evidence="8" id="KW-0807">Transducer</keyword>
<feature type="transmembrane region" description="Helical" evidence="10">
    <location>
        <begin position="525"/>
        <end position="555"/>
    </location>
</feature>
<feature type="compositionally biased region" description="Polar residues" evidence="9">
    <location>
        <begin position="891"/>
        <end position="900"/>
    </location>
</feature>
<feature type="transmembrane region" description="Helical" evidence="10">
    <location>
        <begin position="567"/>
        <end position="586"/>
    </location>
</feature>
<dbReference type="CDD" id="cd15047">
    <property type="entry name" value="7tmC_GABA-B-like"/>
    <property type="match status" value="1"/>
</dbReference>
<accession>A0A9N8HRF1</accession>
<evidence type="ECO:0000259" key="11">
    <source>
        <dbReference type="PROSITE" id="PS50259"/>
    </source>
</evidence>
<evidence type="ECO:0000256" key="2">
    <source>
        <dbReference type="ARBA" id="ARBA00022692"/>
    </source>
</evidence>
<comment type="subcellular location">
    <subcellularLocation>
        <location evidence="1">Membrane</location>
        <topology evidence="1">Multi-pass membrane protein</topology>
    </subcellularLocation>
</comment>
<dbReference type="GO" id="GO:0038039">
    <property type="term" value="C:G protein-coupled receptor heterodimeric complex"/>
    <property type="evidence" value="ECO:0007669"/>
    <property type="project" value="TreeGrafter"/>
</dbReference>
<sequence length="971" mass="105344">MNSQQSISLEDQTADTLRHWDRLRTDPATFGVTQTELHEESNVIRLSILLVEDQDGGADVRLCHLTSMLPSTSDDQGTLQPNYGLYTEGAGLLALLHFNQRDTSIVPDLGRLRNTCNVQLTMSFGNTQFSPIEACRVLAHEVDPIDRPHSLEQPHPISLVGATRSAVTGPLSTLASVFELPVVSYGSTSSQLNSRASYPYFGRTVPTNQGDAIAAAQYFRQVLGVTHMGTFFIKDGFGSAFHKEFVSAAKNTLNPPMTMLSVPYDPNGSEEEIRRAVQQLKDSGYEFFYGIISTPTYNTVMRQAHAVGVAGHPGKTWILSGDSGQILGTDYAYDAATEGDLAAATSGMGVISLNIPHNQAFDEAWSMLEGNRAIKDYFVQKHSPLLNFSEFQFYDAPTYWDYLQYDAVMALGFAACEAQQEFFTGSQLFDSMMKTLFRGASGVVEFDANTGTRKTSSLAYKVTNVVARPPDANGKIYFDTADTRIQDPSLNNSWILIPGAPAYVYSDGTTTAPPALPLLEENQNLIGVGILVTGLVLGIMCVVLSALSAAWVRLYRDSQAARMAQPFFLFIICLGTFLMALAVIPMSFQEPMPKAVLDAGCMSIPWLFSSGFVIAFSALLSKTLRIYQLMQGGKSFRRVVVAASDVMRPFLVLGTLNVSLLVAWTIASPLRWTRVELQNYDEFGRNTDSYGSCQSENETLQHAFAWPIVAVDLIALVLANVYNYRARTISDKLHEAGSIALSLAIMLEAALIGIPAMLVVEQNPSAYFLIRSVLVSIVCGAILLPMFIPKWQATLLKDESETRPAGGMRANMMSTVFISPQQHGGTVAAIRSVALESRMSGLGSSRGNFQYPATGAASGLAAGTSANLSGNFGAKYENGGTDKGSVGFTTNEVPTWTESSVIPEGPISAGEMSASDSEQTESRQGEESDPESIAQVEESGSEDIFVDEPEDEAGTGSSTGMDDYYDNMYFL</sequence>
<evidence type="ECO:0000256" key="5">
    <source>
        <dbReference type="ARBA" id="ARBA00023136"/>
    </source>
</evidence>
<evidence type="ECO:0000256" key="9">
    <source>
        <dbReference type="SAM" id="MobiDB-lite"/>
    </source>
</evidence>
<dbReference type="InterPro" id="IPR000337">
    <property type="entry name" value="GPCR_3"/>
</dbReference>
<evidence type="ECO:0000313" key="13">
    <source>
        <dbReference type="Proteomes" id="UP001153069"/>
    </source>
</evidence>